<organism evidence="3 4">
    <name type="scientific">Klebsormidium nitens</name>
    <name type="common">Green alga</name>
    <name type="synonym">Ulothrix nitens</name>
    <dbReference type="NCBI Taxonomy" id="105231"/>
    <lineage>
        <taxon>Eukaryota</taxon>
        <taxon>Viridiplantae</taxon>
        <taxon>Streptophyta</taxon>
        <taxon>Klebsormidiophyceae</taxon>
        <taxon>Klebsormidiales</taxon>
        <taxon>Klebsormidiaceae</taxon>
        <taxon>Klebsormidium</taxon>
    </lineage>
</organism>
<dbReference type="OrthoDB" id="188741at2759"/>
<feature type="coiled-coil region" evidence="1">
    <location>
        <begin position="148"/>
        <end position="231"/>
    </location>
</feature>
<name>A0A1Y1HL96_KLENI</name>
<protein>
    <recommendedName>
        <fullName evidence="5">Coiled-coil domain-containing protein 40</fullName>
    </recommendedName>
</protein>
<keyword evidence="4" id="KW-1185">Reference proteome</keyword>
<accession>A0A1Y1HL96</accession>
<dbReference type="EMBL" id="DF236962">
    <property type="protein sequence ID" value="GAQ78422.1"/>
    <property type="molecule type" value="Genomic_DNA"/>
</dbReference>
<feature type="coiled-coil region" evidence="1">
    <location>
        <begin position="267"/>
        <end position="434"/>
    </location>
</feature>
<evidence type="ECO:0000313" key="3">
    <source>
        <dbReference type="EMBL" id="GAQ78422.1"/>
    </source>
</evidence>
<dbReference type="GO" id="GO:0035082">
    <property type="term" value="P:axoneme assembly"/>
    <property type="evidence" value="ECO:0007669"/>
    <property type="project" value="InterPro"/>
</dbReference>
<evidence type="ECO:0000256" key="2">
    <source>
        <dbReference type="SAM" id="MobiDB-lite"/>
    </source>
</evidence>
<feature type="region of interest" description="Disordered" evidence="2">
    <location>
        <begin position="1"/>
        <end position="39"/>
    </location>
</feature>
<feature type="coiled-coil region" evidence="1">
    <location>
        <begin position="46"/>
        <end position="119"/>
    </location>
</feature>
<dbReference type="AlphaFoldDB" id="A0A1Y1HL96"/>
<dbReference type="PANTHER" id="PTHR16275:SF8">
    <property type="entry name" value="COILED-COIL DOMAIN-CONTAINING PROTEIN 40"/>
    <property type="match status" value="1"/>
</dbReference>
<dbReference type="PANTHER" id="PTHR16275">
    <property type="entry name" value="COILED-COIL DOMAIN-CONTAINING PROTEIN 40"/>
    <property type="match status" value="1"/>
</dbReference>
<sequence>MAGSEEDLDPMSPQSMGNVGADAFDDEDGEPALPLDPNNRLLDRAQAALRTQLLNQKQELEEAVRERGKELKDAKTRREDLGVELYGVQQQLAKLQMTLEKAHEEYAEINRVRLQAEKDLAAMRQTNVARREETAAGRVRAEQFQVELDRLGATLRQVEEYNEKVKSEIAVTRRATYAAEEAISKMEKEKKEQDLLIDQLQETLKSQGQQVALYEAQLAAQRRETQAAQDTLTEAASEMEAINFEKKQLTLQWKSSLIGMARRDEALQALEDALRKQGEQERALEGELDVFRRGLREEQERGEKLAGAIAKIERQSEQLKQQIAATKERRDSAEGKLGALQAAREETEASFVQARGDGKRLRADVDNVEKAMFKANQEIQELESRMLTSLSEQTTVEKGAQVTAQATQRLRQRVREESLAAVQLQNELAKLRVDVLTAHGRNAQLREVLAGVDAEIREKGATIEKYQIEIRRRNDEVEKKTKEVDRLNKAYDKLTAAVVDENMGPLEATIANISKEIVAKAAEAKDLQRAWVTCQTELVGLINDNNGLAEKVQRLRAEHTVLKQRRARLDGQCDVHKKEIKDLGGSVRSMHSDLQKLNEMIAKNAELRGFLANETFTLEAGIVASLKAMEEEMVHLGGRIEAARAEKRELLSDVVDAERQIMLWERKIALEKETQAAIDPTMGNEVVVVMRKEIHRMKLRLTEVLGQQERLIGEMERAILKRDNIATKGRAQGAKKGAGGLLLMETGLVKAAADLKRSVKETEKEAAEADARIQHAAAKRDALAQELEEGGNKITKMREDEEALGRELDTVVTNRMKELMNTTRLQKSVKRFEDVQAGKWKGLGLAEADLEAELGKALEKKRAISDVVQKICKELPHLEASLTKCLAQVSVEG</sequence>
<dbReference type="InterPro" id="IPR037386">
    <property type="entry name" value="CCDC40"/>
</dbReference>
<keyword evidence="1" id="KW-0175">Coiled coil</keyword>
<dbReference type="OMA" id="RMQRIQK"/>
<gene>
    <name evidence="3" type="ORF">KFL_000130040</name>
</gene>
<dbReference type="Pfam" id="PF08647">
    <property type="entry name" value="BRE1"/>
    <property type="match status" value="1"/>
</dbReference>
<dbReference type="Gene3D" id="1.10.287.1490">
    <property type="match status" value="1"/>
</dbReference>
<dbReference type="GO" id="GO:0005737">
    <property type="term" value="C:cytoplasm"/>
    <property type="evidence" value="ECO:0000318"/>
    <property type="project" value="GO_Central"/>
</dbReference>
<evidence type="ECO:0000313" key="4">
    <source>
        <dbReference type="Proteomes" id="UP000054558"/>
    </source>
</evidence>
<dbReference type="STRING" id="105231.A0A1Y1HL96"/>
<feature type="coiled-coil region" evidence="1">
    <location>
        <begin position="752"/>
        <end position="786"/>
    </location>
</feature>
<feature type="coiled-coil region" evidence="1">
    <location>
        <begin position="463"/>
        <end position="572"/>
    </location>
</feature>
<evidence type="ECO:0000256" key="1">
    <source>
        <dbReference type="SAM" id="Coils"/>
    </source>
</evidence>
<evidence type="ECO:0008006" key="5">
    <source>
        <dbReference type="Google" id="ProtNLM"/>
    </source>
</evidence>
<proteinExistence type="predicted"/>
<reference evidence="3 4" key="1">
    <citation type="journal article" date="2014" name="Nat. Commun.">
        <title>Klebsormidium flaccidum genome reveals primary factors for plant terrestrial adaptation.</title>
        <authorList>
            <person name="Hori K."/>
            <person name="Maruyama F."/>
            <person name="Fujisawa T."/>
            <person name="Togashi T."/>
            <person name="Yamamoto N."/>
            <person name="Seo M."/>
            <person name="Sato S."/>
            <person name="Yamada T."/>
            <person name="Mori H."/>
            <person name="Tajima N."/>
            <person name="Moriyama T."/>
            <person name="Ikeuchi M."/>
            <person name="Watanabe M."/>
            <person name="Wada H."/>
            <person name="Kobayashi K."/>
            <person name="Saito M."/>
            <person name="Masuda T."/>
            <person name="Sasaki-Sekimoto Y."/>
            <person name="Mashiguchi K."/>
            <person name="Awai K."/>
            <person name="Shimojima M."/>
            <person name="Masuda S."/>
            <person name="Iwai M."/>
            <person name="Nobusawa T."/>
            <person name="Narise T."/>
            <person name="Kondo S."/>
            <person name="Saito H."/>
            <person name="Sato R."/>
            <person name="Murakawa M."/>
            <person name="Ihara Y."/>
            <person name="Oshima-Yamada Y."/>
            <person name="Ohtaka K."/>
            <person name="Satoh M."/>
            <person name="Sonobe K."/>
            <person name="Ishii M."/>
            <person name="Ohtani R."/>
            <person name="Kanamori-Sato M."/>
            <person name="Honoki R."/>
            <person name="Miyazaki D."/>
            <person name="Mochizuki H."/>
            <person name="Umetsu J."/>
            <person name="Higashi K."/>
            <person name="Shibata D."/>
            <person name="Kamiya Y."/>
            <person name="Sato N."/>
            <person name="Nakamura Y."/>
            <person name="Tabata S."/>
            <person name="Ida S."/>
            <person name="Kurokawa K."/>
            <person name="Ohta H."/>
        </authorList>
    </citation>
    <scope>NUCLEOTIDE SEQUENCE [LARGE SCALE GENOMIC DNA]</scope>
    <source>
        <strain evidence="3 4">NIES-2285</strain>
    </source>
</reference>
<feature type="coiled-coil region" evidence="1">
    <location>
        <begin position="626"/>
        <end position="667"/>
    </location>
</feature>
<dbReference type="Proteomes" id="UP000054558">
    <property type="component" value="Unassembled WGS sequence"/>
</dbReference>